<name>A0ABY5IM35_9FLAO</name>
<dbReference type="Pfam" id="PF02230">
    <property type="entry name" value="Abhydrolase_2"/>
    <property type="match status" value="1"/>
</dbReference>
<accession>A0ABY5IM35</accession>
<proteinExistence type="predicted"/>
<evidence type="ECO:0000256" key="5">
    <source>
        <dbReference type="ARBA" id="ARBA00022801"/>
    </source>
</evidence>
<evidence type="ECO:0000256" key="4">
    <source>
        <dbReference type="ARBA" id="ARBA00022729"/>
    </source>
</evidence>
<dbReference type="Pfam" id="PF18962">
    <property type="entry name" value="Por_Secre_tail"/>
    <property type="match status" value="1"/>
</dbReference>
<dbReference type="Proteomes" id="UP001059844">
    <property type="component" value="Chromosome"/>
</dbReference>
<evidence type="ECO:0000256" key="2">
    <source>
        <dbReference type="ARBA" id="ARBA00022525"/>
    </source>
</evidence>
<feature type="domain" description="Phospholipase/carboxylesterase/thioesterase" evidence="8">
    <location>
        <begin position="50"/>
        <end position="202"/>
    </location>
</feature>
<keyword evidence="5" id="KW-0378">Hydrolase</keyword>
<dbReference type="InterPro" id="IPR003140">
    <property type="entry name" value="PLipase/COase/thioEstase"/>
</dbReference>
<gene>
    <name evidence="10" type="ORF">NOX80_09690</name>
</gene>
<evidence type="ECO:0000256" key="3">
    <source>
        <dbReference type="ARBA" id="ARBA00022651"/>
    </source>
</evidence>
<evidence type="ECO:0000259" key="8">
    <source>
        <dbReference type="Pfam" id="PF02230"/>
    </source>
</evidence>
<keyword evidence="4" id="KW-0732">Signal</keyword>
<evidence type="ECO:0000256" key="7">
    <source>
        <dbReference type="ARBA" id="ARBA00023326"/>
    </source>
</evidence>
<evidence type="ECO:0008006" key="12">
    <source>
        <dbReference type="Google" id="ProtNLM"/>
    </source>
</evidence>
<protein>
    <recommendedName>
        <fullName evidence="12">T9SS type A sorting domain-containing protein</fullName>
    </recommendedName>
</protein>
<dbReference type="SUPFAM" id="SSF53474">
    <property type="entry name" value="alpha/beta-Hydrolases"/>
    <property type="match status" value="1"/>
</dbReference>
<dbReference type="InterPro" id="IPR029058">
    <property type="entry name" value="AB_hydrolase_fold"/>
</dbReference>
<comment type="subcellular location">
    <subcellularLocation>
        <location evidence="1">Secreted</location>
    </subcellularLocation>
</comment>
<evidence type="ECO:0000256" key="6">
    <source>
        <dbReference type="ARBA" id="ARBA00023277"/>
    </source>
</evidence>
<reference evidence="10" key="1">
    <citation type="submission" date="2022-07" db="EMBL/GenBank/DDBJ databases">
        <title>Isolation, identification, and degradation of a PFOSA degrading strain from sewage treatment plant.</title>
        <authorList>
            <person name="Zhang L."/>
            <person name="Huo Y."/>
        </authorList>
    </citation>
    <scope>NUCLEOTIDE SEQUENCE</scope>
    <source>
        <strain evidence="10">C1</strain>
    </source>
</reference>
<keyword evidence="2" id="KW-0964">Secreted</keyword>
<feature type="domain" description="Secretion system C-terminal sorting" evidence="9">
    <location>
        <begin position="307"/>
        <end position="386"/>
    </location>
</feature>
<dbReference type="InterPro" id="IPR026444">
    <property type="entry name" value="Secre_tail"/>
</dbReference>
<evidence type="ECO:0000259" key="9">
    <source>
        <dbReference type="Pfam" id="PF18962"/>
    </source>
</evidence>
<dbReference type="EMBL" id="CP101751">
    <property type="protein sequence ID" value="UUC43905.1"/>
    <property type="molecule type" value="Genomic_DNA"/>
</dbReference>
<sequence length="387" mass="43512">MKRIITFILVVVALPVMAQWQNVAIEFDSLDRQYRIYVPSGLSDRPLSLVFGFHGLGGNMTAFSNLIAIDSIADNDNIIVVCPQGIDDSLLGFGPAWNAGASPATFDLELNKDIDDVGYIRFLIDKLSVEYAVNPDNVFAFGFSLGGFMTQKLALELNDKIKAFASVAGTIGNEILPIPDDKPGRPVSIAHFHGTSDLVVGYDDNFFGLNVEDMIQFWNTNNLGNFLPEHILLPDIKPDNLTVDYYKYTSDFNDSELVLYRVNNGGHEWLQKGINDISYTEEIWKFFKRDNTLSNRSFNNPEVDLIIYPNPSYGDAINIRLTGIESYGNNPLIVRIYDGIGNNIMEKQINLYSDECRIVTNGVLSKGIYWVEVMHTDFKVGKKWIVY</sequence>
<dbReference type="InterPro" id="IPR043595">
    <property type="entry name" value="FaeB/C/D"/>
</dbReference>
<organism evidence="10 11">
    <name type="scientific">Flavobacterium cerinum</name>
    <dbReference type="NCBI Taxonomy" id="2502784"/>
    <lineage>
        <taxon>Bacteria</taxon>
        <taxon>Pseudomonadati</taxon>
        <taxon>Bacteroidota</taxon>
        <taxon>Flavobacteriia</taxon>
        <taxon>Flavobacteriales</taxon>
        <taxon>Flavobacteriaceae</taxon>
        <taxon>Flavobacterium</taxon>
    </lineage>
</organism>
<evidence type="ECO:0000313" key="10">
    <source>
        <dbReference type="EMBL" id="UUC43905.1"/>
    </source>
</evidence>
<evidence type="ECO:0000256" key="1">
    <source>
        <dbReference type="ARBA" id="ARBA00004613"/>
    </source>
</evidence>
<dbReference type="PANTHER" id="PTHR38050">
    <property type="match status" value="1"/>
</dbReference>
<keyword evidence="7" id="KW-0624">Polysaccharide degradation</keyword>
<dbReference type="PANTHER" id="PTHR38050:SF2">
    <property type="entry name" value="FERULOYL ESTERASE C-RELATED"/>
    <property type="match status" value="1"/>
</dbReference>
<dbReference type="Gene3D" id="3.40.50.1820">
    <property type="entry name" value="alpha/beta hydrolase"/>
    <property type="match status" value="1"/>
</dbReference>
<keyword evidence="6" id="KW-0119">Carbohydrate metabolism</keyword>
<keyword evidence="3" id="KW-0858">Xylan degradation</keyword>
<keyword evidence="11" id="KW-1185">Reference proteome</keyword>
<evidence type="ECO:0000313" key="11">
    <source>
        <dbReference type="Proteomes" id="UP001059844"/>
    </source>
</evidence>
<dbReference type="RefSeq" id="WP_256549574.1">
    <property type="nucleotide sequence ID" value="NZ_CP101751.1"/>
</dbReference>